<dbReference type="EMBL" id="ACCF01000093">
    <property type="protein sequence ID" value="EEF68163.1"/>
    <property type="molecule type" value="Genomic_DNA"/>
</dbReference>
<name>B9Y776_9FIRM</name>
<sequence>MDNFHSDWKGRVQLKKKVRALTDIPLEITVTGTIWKWQFQAFVL</sequence>
<accession>B9Y776</accession>
<dbReference type="AlphaFoldDB" id="B9Y776"/>
<evidence type="ECO:0000313" key="1">
    <source>
        <dbReference type="EMBL" id="EEF68163.1"/>
    </source>
</evidence>
<dbReference type="HOGENOM" id="CLU_3217204_0_0_9"/>
<comment type="caution">
    <text evidence="1">The sequence shown here is derived from an EMBL/GenBank/DDBJ whole genome shotgun (WGS) entry which is preliminary data.</text>
</comment>
<dbReference type="Proteomes" id="UP000005950">
    <property type="component" value="Unassembled WGS sequence"/>
</dbReference>
<evidence type="ECO:0000313" key="2">
    <source>
        <dbReference type="Proteomes" id="UP000005950"/>
    </source>
</evidence>
<organism evidence="1 2">
    <name type="scientific">Holdemania filiformis DSM 12042</name>
    <dbReference type="NCBI Taxonomy" id="545696"/>
    <lineage>
        <taxon>Bacteria</taxon>
        <taxon>Bacillati</taxon>
        <taxon>Bacillota</taxon>
        <taxon>Erysipelotrichia</taxon>
        <taxon>Erysipelotrichales</taxon>
        <taxon>Erysipelotrichaceae</taxon>
        <taxon>Holdemania</taxon>
    </lineage>
</organism>
<reference evidence="1 2" key="2">
    <citation type="submission" date="2009-02" db="EMBL/GenBank/DDBJ databases">
        <title>Draft genome sequence of Holdemania filiformis DSM 12042.</title>
        <authorList>
            <person name="Sudarsanam P."/>
            <person name="Ley R."/>
            <person name="Guruge J."/>
            <person name="Turnbaugh P.J."/>
            <person name="Mahowald M."/>
            <person name="Liep D."/>
            <person name="Gordon J."/>
        </authorList>
    </citation>
    <scope>NUCLEOTIDE SEQUENCE [LARGE SCALE GENOMIC DNA]</scope>
    <source>
        <strain evidence="1 2">DSM 12042</strain>
    </source>
</reference>
<gene>
    <name evidence="1" type="ORF">HOLDEFILI_01670</name>
</gene>
<proteinExistence type="predicted"/>
<protein>
    <submittedName>
        <fullName evidence="1">Uncharacterized protein</fullName>
    </submittedName>
</protein>
<reference evidence="1 2" key="1">
    <citation type="submission" date="2008-12" db="EMBL/GenBank/DDBJ databases">
        <authorList>
            <person name="Fulton L."/>
            <person name="Clifton S."/>
            <person name="Fulton B."/>
            <person name="Xu J."/>
            <person name="Minx P."/>
            <person name="Pepin K.H."/>
            <person name="Johnson M."/>
            <person name="Bhonagiri V."/>
            <person name="Nash W.E."/>
            <person name="Mardis E.R."/>
            <person name="Wilson R.K."/>
        </authorList>
    </citation>
    <scope>NUCLEOTIDE SEQUENCE [LARGE SCALE GENOMIC DNA]</scope>
    <source>
        <strain evidence="1 2">DSM 12042</strain>
    </source>
</reference>